<accession>A0A6J5PIW2</accession>
<protein>
    <submittedName>
        <fullName evidence="2">Uncharacterized protein</fullName>
    </submittedName>
</protein>
<evidence type="ECO:0000313" key="2">
    <source>
        <dbReference type="EMBL" id="CAB4171057.1"/>
    </source>
</evidence>
<proteinExistence type="predicted"/>
<evidence type="ECO:0000313" key="1">
    <source>
        <dbReference type="EMBL" id="CAB4167476.1"/>
    </source>
</evidence>
<organism evidence="2">
    <name type="scientific">uncultured Caudovirales phage</name>
    <dbReference type="NCBI Taxonomy" id="2100421"/>
    <lineage>
        <taxon>Viruses</taxon>
        <taxon>Duplodnaviria</taxon>
        <taxon>Heunggongvirae</taxon>
        <taxon>Uroviricota</taxon>
        <taxon>Caudoviricetes</taxon>
        <taxon>Peduoviridae</taxon>
        <taxon>Maltschvirus</taxon>
        <taxon>Maltschvirus maltsch</taxon>
    </lineage>
</organism>
<dbReference type="EMBL" id="LR796815">
    <property type="protein sequence ID" value="CAB4167476.1"/>
    <property type="molecule type" value="Genomic_DNA"/>
</dbReference>
<name>A0A6J5PIW2_9CAUD</name>
<dbReference type="EMBL" id="LR796944">
    <property type="protein sequence ID" value="CAB4176487.1"/>
    <property type="molecule type" value="Genomic_DNA"/>
</dbReference>
<evidence type="ECO:0000313" key="3">
    <source>
        <dbReference type="EMBL" id="CAB4176487.1"/>
    </source>
</evidence>
<sequence length="211" mass="23428">MASKLNSEFNYRHQVMGETVWEKIKVLKGFLEGRIRAAALEEVGRLKTEAKLCELEHLKDSNALRHVILNLEADILESKSHMPAAEEAFLLNKEEIVILERVLAEAYAIAEPTRIPGYTDEQMFEANAANEFTVMIGKEIHAEIIANGRPSAAKIRNAMSNPHTWNALKDVGLIPPETILLVGNNNPLCIELKPDPDSPVKALDKALDSVV</sequence>
<dbReference type="EMBL" id="LR796858">
    <property type="protein sequence ID" value="CAB4171057.1"/>
    <property type="molecule type" value="Genomic_DNA"/>
</dbReference>
<evidence type="ECO:0000313" key="4">
    <source>
        <dbReference type="EMBL" id="CAB4223023.1"/>
    </source>
</evidence>
<dbReference type="EMBL" id="LR797534">
    <property type="protein sequence ID" value="CAB4223023.1"/>
    <property type="molecule type" value="Genomic_DNA"/>
</dbReference>
<gene>
    <name evidence="4" type="ORF">UFOVP1666_66</name>
    <name evidence="1" type="ORF">UFOVP867_21</name>
    <name evidence="2" type="ORF">UFOVP913_177</name>
    <name evidence="3" type="ORF">UFOVP993_33</name>
</gene>
<reference evidence="2" key="1">
    <citation type="submission" date="2020-05" db="EMBL/GenBank/DDBJ databases">
        <authorList>
            <person name="Chiriac C."/>
            <person name="Salcher M."/>
            <person name="Ghai R."/>
            <person name="Kavagutti S V."/>
        </authorList>
    </citation>
    <scope>NUCLEOTIDE SEQUENCE</scope>
</reference>